<keyword evidence="3" id="KW-1185">Reference proteome</keyword>
<gene>
    <name evidence="2" type="ORF">BHF68_13710</name>
</gene>
<proteinExistence type="predicted"/>
<keyword evidence="1" id="KW-0472">Membrane</keyword>
<evidence type="ECO:0000313" key="3">
    <source>
        <dbReference type="Proteomes" id="UP000094296"/>
    </source>
</evidence>
<feature type="transmembrane region" description="Helical" evidence="1">
    <location>
        <begin position="111"/>
        <end position="131"/>
    </location>
</feature>
<dbReference type="STRING" id="766136.BHF68_13710"/>
<comment type="caution">
    <text evidence="2">The sequence shown here is derived from an EMBL/GenBank/DDBJ whole genome shotgun (WGS) entry which is preliminary data.</text>
</comment>
<dbReference type="EMBL" id="MIJE01000004">
    <property type="protein sequence ID" value="OEF97741.1"/>
    <property type="molecule type" value="Genomic_DNA"/>
</dbReference>
<reference evidence="2 3" key="1">
    <citation type="submission" date="2016-09" db="EMBL/GenBank/DDBJ databases">
        <title>Draft genome sequence for the type strain of Desulfuribacillus alkaliarsenatis AHT28, an obligately anaerobic, sulfidogenic bacterium isolated from Russian soda lake sediments.</title>
        <authorList>
            <person name="Abin C.A."/>
            <person name="Hollibaugh J.T."/>
        </authorList>
    </citation>
    <scope>NUCLEOTIDE SEQUENCE [LARGE SCALE GENOMIC DNA]</scope>
    <source>
        <strain evidence="2 3">AHT28</strain>
    </source>
</reference>
<evidence type="ECO:0000313" key="2">
    <source>
        <dbReference type="EMBL" id="OEF97741.1"/>
    </source>
</evidence>
<accession>A0A1E5G3Y7</accession>
<protein>
    <submittedName>
        <fullName evidence="2">Uncharacterized protein</fullName>
    </submittedName>
</protein>
<dbReference type="AlphaFoldDB" id="A0A1E5G3Y7"/>
<sequence length="141" mass="15897">MLKKFVICLLAVVLLQGIIFTDTASAHRMYIVQQEPGQFFVFYDGREAATMAVVTLYDEDDNILLQESVNSEGIMKYNPRRVKAVKAVADDGMGHRATYNYEVGNVAEVPIMYKLGFGLALLVFVAAFFNYRNQQKNKSNV</sequence>
<dbReference type="Proteomes" id="UP000094296">
    <property type="component" value="Unassembled WGS sequence"/>
</dbReference>
<keyword evidence="1" id="KW-0812">Transmembrane</keyword>
<organism evidence="2 3">
    <name type="scientific">Desulfuribacillus alkaliarsenatis</name>
    <dbReference type="NCBI Taxonomy" id="766136"/>
    <lineage>
        <taxon>Bacteria</taxon>
        <taxon>Bacillati</taxon>
        <taxon>Bacillota</taxon>
        <taxon>Desulfuribacillia</taxon>
        <taxon>Desulfuribacillales</taxon>
        <taxon>Desulfuribacillaceae</taxon>
        <taxon>Desulfuribacillus</taxon>
    </lineage>
</organism>
<evidence type="ECO:0000256" key="1">
    <source>
        <dbReference type="SAM" id="Phobius"/>
    </source>
</evidence>
<name>A0A1E5G3Y7_9FIRM</name>
<keyword evidence="1" id="KW-1133">Transmembrane helix</keyword>